<gene>
    <name evidence="1" type="ORF">GCM10007071_23880</name>
</gene>
<keyword evidence="2" id="KW-1185">Reference proteome</keyword>
<evidence type="ECO:0000313" key="1">
    <source>
        <dbReference type="EMBL" id="GGY75786.1"/>
    </source>
</evidence>
<sequence>MSMKDDLNKLNETVKQYRDELRVQMHLAQQDVRDEWDDLDEYWDKFRQKLDDIRHDADGVGQDTRETAYNLGEELKAGYERIRKRLK</sequence>
<dbReference type="RefSeq" id="WP_189576696.1">
    <property type="nucleotide sequence ID" value="NZ_BMXV01000005.1"/>
</dbReference>
<name>A0ABQ3B321_9GAMM</name>
<reference evidence="2" key="1">
    <citation type="journal article" date="2019" name="Int. J. Syst. Evol. Microbiol.">
        <title>The Global Catalogue of Microorganisms (GCM) 10K type strain sequencing project: providing services to taxonomists for standard genome sequencing and annotation.</title>
        <authorList>
            <consortium name="The Broad Institute Genomics Platform"/>
            <consortium name="The Broad Institute Genome Sequencing Center for Infectious Disease"/>
            <person name="Wu L."/>
            <person name="Ma J."/>
        </authorList>
    </citation>
    <scope>NUCLEOTIDE SEQUENCE [LARGE SCALE GENOMIC DNA]</scope>
    <source>
        <strain evidence="2">KCTC 22280</strain>
    </source>
</reference>
<dbReference type="EMBL" id="BMXV01000005">
    <property type="protein sequence ID" value="GGY75786.1"/>
    <property type="molecule type" value="Genomic_DNA"/>
</dbReference>
<proteinExistence type="predicted"/>
<accession>A0ABQ3B321</accession>
<evidence type="ECO:0000313" key="2">
    <source>
        <dbReference type="Proteomes" id="UP000601597"/>
    </source>
</evidence>
<comment type="caution">
    <text evidence="1">The sequence shown here is derived from an EMBL/GenBank/DDBJ whole genome shotgun (WGS) entry which is preliminary data.</text>
</comment>
<organism evidence="1 2">
    <name type="scientific">Marinobacter zhanjiangensis</name>
    <dbReference type="NCBI Taxonomy" id="578215"/>
    <lineage>
        <taxon>Bacteria</taxon>
        <taxon>Pseudomonadati</taxon>
        <taxon>Pseudomonadota</taxon>
        <taxon>Gammaproteobacteria</taxon>
        <taxon>Pseudomonadales</taxon>
        <taxon>Marinobacteraceae</taxon>
        <taxon>Marinobacter</taxon>
    </lineage>
</organism>
<dbReference type="SUPFAM" id="SSF58113">
    <property type="entry name" value="Apolipoprotein A-I"/>
    <property type="match status" value="1"/>
</dbReference>
<protein>
    <submittedName>
        <fullName evidence="1">Uncharacterized protein</fullName>
    </submittedName>
</protein>
<dbReference type="Proteomes" id="UP000601597">
    <property type="component" value="Unassembled WGS sequence"/>
</dbReference>
<dbReference type="Gene3D" id="1.20.120.20">
    <property type="entry name" value="Apolipoprotein"/>
    <property type="match status" value="1"/>
</dbReference>